<organism evidence="1 2">
    <name type="scientific">Pedobacter steynii</name>
    <dbReference type="NCBI Taxonomy" id="430522"/>
    <lineage>
        <taxon>Bacteria</taxon>
        <taxon>Pseudomonadati</taxon>
        <taxon>Bacteroidota</taxon>
        <taxon>Sphingobacteriia</taxon>
        <taxon>Sphingobacteriales</taxon>
        <taxon>Sphingobacteriaceae</taxon>
        <taxon>Pedobacter</taxon>
    </lineage>
</organism>
<reference evidence="2" key="1">
    <citation type="submission" date="2016-10" db="EMBL/GenBank/DDBJ databases">
        <authorList>
            <person name="Varghese N."/>
            <person name="Submissions S."/>
        </authorList>
    </citation>
    <scope>NUCLEOTIDE SEQUENCE [LARGE SCALE GENOMIC DNA]</scope>
    <source>
        <strain evidence="2">DSM 19110</strain>
    </source>
</reference>
<gene>
    <name evidence="1" type="ORF">SAMN05421820_101590</name>
</gene>
<evidence type="ECO:0000313" key="2">
    <source>
        <dbReference type="Proteomes" id="UP000183200"/>
    </source>
</evidence>
<sequence length="120" mass="13414">MQHSVILSLTDESKSLLATNRNVALLHALAAGREKLEFMLQGYHSREKVRRLSFEEESLEELGANEYCVQANYIVEEYSVCSAIDQVDSESMQLRISLLSEGNGIAVKGIDLPERDPDSL</sequence>
<name>A0A1G9KJD2_9SPHI</name>
<evidence type="ECO:0000313" key="1">
    <source>
        <dbReference type="EMBL" id="SDL49513.1"/>
    </source>
</evidence>
<accession>A0A1G9KJD2</accession>
<dbReference type="Proteomes" id="UP000183200">
    <property type="component" value="Unassembled WGS sequence"/>
</dbReference>
<dbReference type="AlphaFoldDB" id="A0A1G9KJD2"/>
<dbReference type="RefSeq" id="WP_074604604.1">
    <property type="nucleotide sequence ID" value="NZ_FNGY01000001.1"/>
</dbReference>
<dbReference type="OrthoDB" id="825882at2"/>
<keyword evidence="2" id="KW-1185">Reference proteome</keyword>
<dbReference type="EMBL" id="FNGY01000001">
    <property type="protein sequence ID" value="SDL49513.1"/>
    <property type="molecule type" value="Genomic_DNA"/>
</dbReference>
<proteinExistence type="predicted"/>
<protein>
    <submittedName>
        <fullName evidence="1">Uncharacterized protein</fullName>
    </submittedName>
</protein>